<dbReference type="PANTHER" id="PTHR21523">
    <property type="match status" value="1"/>
</dbReference>
<sequence length="505" mass="55941">MIDHFDLLFSYFDVISVVLLSTLCYGLDEKDIPEHLRKNFDGNKLILPVTREYGQEFYANMTMKAFTAVLRSMARERWRSLAKELVQYRNHHEKRNRLSSMLSSGANVQPMLRNDKDMSGDSLKDNDGRIRQLNGLLAQGVKLMAAATGNAVGNKTVRLLSPRIGNTNQAANEISLLSPEMSLSTDPDNGDPERNALLELLLEVSGATAGMRKALNRMKSEISQMTKDDVEKTIGRRERQKIEVIEMMERTYSSEQLDSFKKTGFAFMTAYQRRLIYGETSPYKNEGFLRRTRGLRKDQLERKLINTIRLQAIGKSDYNRRMKIDLINAPTVDAVFMNAPLVNVNSVFSPVVLSAFVSSPTLMGPLILSPWLFSALITSPWALCPIILSPFAFVPIILSPVALSPFVLSPGIFSPAILSPLLMVPYILSPGVFNPIILSPLLLTPMVLSPLTASPVILSPALLSPLVLSPMYHTAFVLSPSLLSPPIASDGEGVSIVLSPDLGML</sequence>
<evidence type="ECO:0000256" key="1">
    <source>
        <dbReference type="SAM" id="Phobius"/>
    </source>
</evidence>
<evidence type="ECO:0000313" key="2">
    <source>
        <dbReference type="EMBL" id="PIO67914.1"/>
    </source>
</evidence>
<keyword evidence="3" id="KW-1185">Reference proteome</keyword>
<dbReference type="Proteomes" id="UP000230423">
    <property type="component" value="Unassembled WGS sequence"/>
</dbReference>
<keyword evidence="1" id="KW-0472">Membrane</keyword>
<feature type="transmembrane region" description="Helical" evidence="1">
    <location>
        <begin position="380"/>
        <end position="401"/>
    </location>
</feature>
<proteinExistence type="predicted"/>
<keyword evidence="1" id="KW-0812">Transmembrane</keyword>
<accession>A0A2G9UCE9</accession>
<protein>
    <submittedName>
        <fullName evidence="2">Uncharacterized protein</fullName>
    </submittedName>
</protein>
<feature type="transmembrane region" description="Helical" evidence="1">
    <location>
        <begin position="407"/>
        <end position="428"/>
    </location>
</feature>
<evidence type="ECO:0000313" key="3">
    <source>
        <dbReference type="Proteomes" id="UP000230423"/>
    </source>
</evidence>
<dbReference type="EMBL" id="KZ347352">
    <property type="protein sequence ID" value="PIO67914.1"/>
    <property type="molecule type" value="Genomic_DNA"/>
</dbReference>
<dbReference type="AlphaFoldDB" id="A0A2G9UCE9"/>
<dbReference type="PANTHER" id="PTHR21523:SF37">
    <property type="entry name" value="MLT-TEN (MLT-10) RELATED"/>
    <property type="match status" value="1"/>
</dbReference>
<gene>
    <name evidence="2" type="ORF">TELCIR_10322</name>
</gene>
<feature type="transmembrane region" description="Helical" evidence="1">
    <location>
        <begin position="440"/>
        <end position="463"/>
    </location>
</feature>
<reference evidence="2 3" key="1">
    <citation type="submission" date="2015-09" db="EMBL/GenBank/DDBJ databases">
        <title>Draft genome of the parasitic nematode Teladorsagia circumcincta isolate WARC Sus (inbred).</title>
        <authorList>
            <person name="Mitreva M."/>
        </authorList>
    </citation>
    <scope>NUCLEOTIDE SEQUENCE [LARGE SCALE GENOMIC DNA]</scope>
    <source>
        <strain evidence="2 3">S</strain>
    </source>
</reference>
<dbReference type="OrthoDB" id="5873772at2759"/>
<dbReference type="InterPro" id="IPR006954">
    <property type="entry name" value="Mlt-10-like"/>
</dbReference>
<organism evidence="2 3">
    <name type="scientific">Teladorsagia circumcincta</name>
    <name type="common">Brown stomach worm</name>
    <name type="synonym">Ostertagia circumcincta</name>
    <dbReference type="NCBI Taxonomy" id="45464"/>
    <lineage>
        <taxon>Eukaryota</taxon>
        <taxon>Metazoa</taxon>
        <taxon>Ecdysozoa</taxon>
        <taxon>Nematoda</taxon>
        <taxon>Chromadorea</taxon>
        <taxon>Rhabditida</taxon>
        <taxon>Rhabditina</taxon>
        <taxon>Rhabditomorpha</taxon>
        <taxon>Strongyloidea</taxon>
        <taxon>Trichostrongylidae</taxon>
        <taxon>Teladorsagia</taxon>
    </lineage>
</organism>
<name>A0A2G9UCE9_TELCI</name>
<keyword evidence="1" id="KW-1133">Transmembrane helix</keyword>
<feature type="transmembrane region" description="Helical" evidence="1">
    <location>
        <begin position="347"/>
        <end position="368"/>
    </location>
</feature>
<dbReference type="Pfam" id="PF04870">
    <property type="entry name" value="Moulting_cycle"/>
    <property type="match status" value="1"/>
</dbReference>